<reference evidence="6" key="1">
    <citation type="submission" date="2012-12" db="EMBL/GenBank/DDBJ databases">
        <title>Genome Sequence of Photobacterium leiognathi lrivu.4.1.</title>
        <authorList>
            <person name="Urbanczyk H."/>
            <person name="Ogura Y."/>
            <person name="Hayashi T."/>
            <person name="Dunlap P.V."/>
        </authorList>
    </citation>
    <scope>NUCLEOTIDE SEQUENCE [LARGE SCALE GENOMIC DNA]</scope>
    <source>
        <strain evidence="6">lrivu.4.1</strain>
    </source>
</reference>
<dbReference type="HOGENOM" id="CLU_000445_11_5_6"/>
<dbReference type="GO" id="GO:1902201">
    <property type="term" value="P:negative regulation of bacterial-type flagellum-dependent cell motility"/>
    <property type="evidence" value="ECO:0007669"/>
    <property type="project" value="TreeGrafter"/>
</dbReference>
<accession>A0A0U1P7S4</accession>
<dbReference type="PROSITE" id="PS50887">
    <property type="entry name" value="GGDEF"/>
    <property type="match status" value="1"/>
</dbReference>
<dbReference type="FunFam" id="3.30.70.270:FF:000001">
    <property type="entry name" value="Diguanylate cyclase domain protein"/>
    <property type="match status" value="1"/>
</dbReference>
<dbReference type="GO" id="GO:0043709">
    <property type="term" value="P:cell adhesion involved in single-species biofilm formation"/>
    <property type="evidence" value="ECO:0007669"/>
    <property type="project" value="TreeGrafter"/>
</dbReference>
<dbReference type="InterPro" id="IPR000160">
    <property type="entry name" value="GGDEF_dom"/>
</dbReference>
<dbReference type="EC" id="2.7.7.65" evidence="2"/>
<dbReference type="GO" id="GO:0052621">
    <property type="term" value="F:diguanylate cyclase activity"/>
    <property type="evidence" value="ECO:0007669"/>
    <property type="project" value="UniProtKB-EC"/>
</dbReference>
<dbReference type="CDD" id="cd01949">
    <property type="entry name" value="GGDEF"/>
    <property type="match status" value="1"/>
</dbReference>
<evidence type="ECO:0000256" key="2">
    <source>
        <dbReference type="ARBA" id="ARBA00012528"/>
    </source>
</evidence>
<dbReference type="GO" id="GO:0005886">
    <property type="term" value="C:plasma membrane"/>
    <property type="evidence" value="ECO:0007669"/>
    <property type="project" value="TreeGrafter"/>
</dbReference>
<dbReference type="Pfam" id="PF00990">
    <property type="entry name" value="GGDEF"/>
    <property type="match status" value="1"/>
</dbReference>
<organism evidence="5 6">
    <name type="scientific">Photobacterium leiognathi lrivu.4.1</name>
    <dbReference type="NCBI Taxonomy" id="1248232"/>
    <lineage>
        <taxon>Bacteria</taxon>
        <taxon>Pseudomonadati</taxon>
        <taxon>Pseudomonadota</taxon>
        <taxon>Gammaproteobacteria</taxon>
        <taxon>Vibrionales</taxon>
        <taxon>Vibrionaceae</taxon>
        <taxon>Photobacterium</taxon>
    </lineage>
</organism>
<dbReference type="NCBIfam" id="TIGR00254">
    <property type="entry name" value="GGDEF"/>
    <property type="match status" value="1"/>
</dbReference>
<name>A0A0U1P7S4_PHOLE</name>
<evidence type="ECO:0000313" key="6">
    <source>
        <dbReference type="Proteomes" id="UP000030675"/>
    </source>
</evidence>
<dbReference type="PANTHER" id="PTHR45138:SF9">
    <property type="entry name" value="DIGUANYLATE CYCLASE DGCM-RELATED"/>
    <property type="match status" value="1"/>
</dbReference>
<sequence length="285" mass="32655">MEQALFKHVTSSPSPKLKQKPLAADQRLLILQKLQGKLEIRLLFEILCRELDKQIDICRLVWRLDKTTTLIRQGQASPHQKSFALRFGDTCLGTLQYSTLYPLDDDEISLLHTYHRLLAGPLFNAIEYRKVKNMALMDQLSGLCNRMCFEQDIHHAIAMSEKRSVELVLFICDLDNFKQINDNFGHLDGDKVIKAFSQALKHAIRNSDRCYRIGGDEFIILLQPASPRSEIKVAARISDYINQSPILSTLNIGFSYGTATFTQGDSMVSLIERADRKLYQHKRNK</sequence>
<evidence type="ECO:0000313" key="5">
    <source>
        <dbReference type="EMBL" id="GAD30652.1"/>
    </source>
</evidence>
<dbReference type="SUPFAM" id="SSF55073">
    <property type="entry name" value="Nucleotide cyclase"/>
    <property type="match status" value="1"/>
</dbReference>
<comment type="cofactor">
    <cofactor evidence="1">
        <name>Mg(2+)</name>
        <dbReference type="ChEBI" id="CHEBI:18420"/>
    </cofactor>
</comment>
<dbReference type="RefSeq" id="WP_008986250.1">
    <property type="nucleotide sequence ID" value="NZ_DF196819.1"/>
</dbReference>
<comment type="catalytic activity">
    <reaction evidence="3">
        <text>2 GTP = 3',3'-c-di-GMP + 2 diphosphate</text>
        <dbReference type="Rhea" id="RHEA:24898"/>
        <dbReference type="ChEBI" id="CHEBI:33019"/>
        <dbReference type="ChEBI" id="CHEBI:37565"/>
        <dbReference type="ChEBI" id="CHEBI:58805"/>
        <dbReference type="EC" id="2.7.7.65"/>
    </reaction>
</comment>
<dbReference type="Gene3D" id="3.30.70.270">
    <property type="match status" value="1"/>
</dbReference>
<evidence type="ECO:0000256" key="3">
    <source>
        <dbReference type="ARBA" id="ARBA00034247"/>
    </source>
</evidence>
<gene>
    <name evidence="5" type="ORF">PLEI_2308</name>
</gene>
<dbReference type="InterPro" id="IPR043128">
    <property type="entry name" value="Rev_trsase/Diguanyl_cyclase"/>
</dbReference>
<dbReference type="Proteomes" id="UP000030675">
    <property type="component" value="Unassembled WGS sequence"/>
</dbReference>
<dbReference type="PANTHER" id="PTHR45138">
    <property type="entry name" value="REGULATORY COMPONENTS OF SENSORY TRANSDUCTION SYSTEM"/>
    <property type="match status" value="1"/>
</dbReference>
<dbReference type="InterPro" id="IPR050469">
    <property type="entry name" value="Diguanylate_Cyclase"/>
</dbReference>
<dbReference type="SMART" id="SM00267">
    <property type="entry name" value="GGDEF"/>
    <property type="match status" value="1"/>
</dbReference>
<protein>
    <recommendedName>
        <fullName evidence="2">diguanylate cyclase</fullName>
        <ecNumber evidence="2">2.7.7.65</ecNumber>
    </recommendedName>
</protein>
<dbReference type="InterPro" id="IPR029787">
    <property type="entry name" value="Nucleotide_cyclase"/>
</dbReference>
<feature type="domain" description="GGDEF" evidence="4">
    <location>
        <begin position="165"/>
        <end position="285"/>
    </location>
</feature>
<proteinExistence type="predicted"/>
<evidence type="ECO:0000256" key="1">
    <source>
        <dbReference type="ARBA" id="ARBA00001946"/>
    </source>
</evidence>
<dbReference type="AlphaFoldDB" id="A0A0U1P7S4"/>
<dbReference type="eggNOG" id="COG2199">
    <property type="taxonomic scope" value="Bacteria"/>
</dbReference>
<dbReference type="EMBL" id="DF196819">
    <property type="protein sequence ID" value="GAD30652.1"/>
    <property type="molecule type" value="Genomic_DNA"/>
</dbReference>
<evidence type="ECO:0000259" key="4">
    <source>
        <dbReference type="PROSITE" id="PS50887"/>
    </source>
</evidence>